<name>A0A2N9HAA7_FAGSY</name>
<dbReference type="Pfam" id="PF23622">
    <property type="entry name" value="LRR_At1g61320_AtMIF1"/>
    <property type="match status" value="1"/>
</dbReference>
<accession>A0A2N9HAA7</accession>
<feature type="domain" description="F-box" evidence="1">
    <location>
        <begin position="9"/>
        <end position="42"/>
    </location>
</feature>
<dbReference type="Pfam" id="PF00646">
    <property type="entry name" value="F-box"/>
    <property type="match status" value="1"/>
</dbReference>
<sequence>MVGNPDFISPLPRDIIHAIFSFLPLKHAVKTSILSTLWKSIWIPIHLNLDVHDLDQVVSHEFSKEVTRIIATILMSCNGPQKLYLGVLPKSEKVNLKLKNEWILMATMVEEKELHLNFTEGNLRDFNLILDMKNPNHENHFINTSTFASLKILHLGSITHLAKNMVEALFSNCQHLEALKLVKCNGLQRLDLRGGIHFESFEMVDCPEVININLSAPNLRSFRYHGVLPCIQIKETSSLTSALLDFGDGPGHSEFDCEEFISLLKALKDVEILTLTGWLLEQAKRILVDWLPDRQNKP</sequence>
<dbReference type="PANTHER" id="PTHR34145">
    <property type="entry name" value="OS02G0105600 PROTEIN"/>
    <property type="match status" value="1"/>
</dbReference>
<gene>
    <name evidence="3" type="ORF">FSB_LOCUS36462</name>
</gene>
<dbReference type="InterPro" id="IPR055357">
    <property type="entry name" value="LRR_At1g61320_AtMIF1"/>
</dbReference>
<dbReference type="InterPro" id="IPR053772">
    <property type="entry name" value="At1g61320/At1g61330-like"/>
</dbReference>
<evidence type="ECO:0000313" key="3">
    <source>
        <dbReference type="EMBL" id="SPD08580.1"/>
    </source>
</evidence>
<protein>
    <submittedName>
        <fullName evidence="3">Uncharacterized protein</fullName>
    </submittedName>
</protein>
<dbReference type="AlphaFoldDB" id="A0A2N9HAA7"/>
<organism evidence="3">
    <name type="scientific">Fagus sylvatica</name>
    <name type="common">Beechnut</name>
    <dbReference type="NCBI Taxonomy" id="28930"/>
    <lineage>
        <taxon>Eukaryota</taxon>
        <taxon>Viridiplantae</taxon>
        <taxon>Streptophyta</taxon>
        <taxon>Embryophyta</taxon>
        <taxon>Tracheophyta</taxon>
        <taxon>Spermatophyta</taxon>
        <taxon>Magnoliopsida</taxon>
        <taxon>eudicotyledons</taxon>
        <taxon>Gunneridae</taxon>
        <taxon>Pentapetalae</taxon>
        <taxon>rosids</taxon>
        <taxon>fabids</taxon>
        <taxon>Fagales</taxon>
        <taxon>Fagaceae</taxon>
        <taxon>Fagus</taxon>
    </lineage>
</organism>
<dbReference type="SUPFAM" id="SSF81383">
    <property type="entry name" value="F-box domain"/>
    <property type="match status" value="1"/>
</dbReference>
<dbReference type="EMBL" id="OIVN01003068">
    <property type="protein sequence ID" value="SPD08580.1"/>
    <property type="molecule type" value="Genomic_DNA"/>
</dbReference>
<evidence type="ECO:0000259" key="2">
    <source>
        <dbReference type="Pfam" id="PF23622"/>
    </source>
</evidence>
<reference evidence="3" key="1">
    <citation type="submission" date="2018-02" db="EMBL/GenBank/DDBJ databases">
        <authorList>
            <person name="Cohen D.B."/>
            <person name="Kent A.D."/>
        </authorList>
    </citation>
    <scope>NUCLEOTIDE SEQUENCE</scope>
</reference>
<dbReference type="Gene3D" id="3.80.10.10">
    <property type="entry name" value="Ribonuclease Inhibitor"/>
    <property type="match status" value="1"/>
</dbReference>
<evidence type="ECO:0000259" key="1">
    <source>
        <dbReference type="Pfam" id="PF00646"/>
    </source>
</evidence>
<proteinExistence type="predicted"/>
<dbReference type="InterPro" id="IPR036047">
    <property type="entry name" value="F-box-like_dom_sf"/>
</dbReference>
<feature type="domain" description="At1g61320/AtMIF1 LRR" evidence="2">
    <location>
        <begin position="144"/>
        <end position="272"/>
    </location>
</feature>
<dbReference type="InterPro" id="IPR032675">
    <property type="entry name" value="LRR_dom_sf"/>
</dbReference>
<dbReference type="InterPro" id="IPR001810">
    <property type="entry name" value="F-box_dom"/>
</dbReference>